<comment type="caution">
    <text evidence="1">The sequence shown here is derived from an EMBL/GenBank/DDBJ whole genome shotgun (WGS) entry which is preliminary data.</text>
</comment>
<dbReference type="Gene3D" id="3.20.20.80">
    <property type="entry name" value="Glycosidases"/>
    <property type="match status" value="1"/>
</dbReference>
<dbReference type="Gene3D" id="2.60.40.1180">
    <property type="entry name" value="Golgi alpha-mannosidase II"/>
    <property type="match status" value="1"/>
</dbReference>
<dbReference type="AlphaFoldDB" id="A0AAE0C6U4"/>
<sequence length="400" mass="43107">MTRILCAGVDAASYYRMNQDGDLVVHPDGGCALNSSAPVVKQLVVDSLRHWVMEYHIDGFFVHNTDELQHGRAGELLTYSELLESLAMDPVLRAAKLYAGVTSDRPPMPHWEVWGERNPCFRDDIWRFLRGAPNSKGMFATRLCGSADRLGARGAGYGLNSVAGPKTSTLVDSVDSPIEFAGAEDEEGAAAKPAALGSAPLIPQGELPVKHRQVRNALLALFLSQGVPVVAMGDEYGHTRGGAPCAPPSAGEPNLFRWDAVGEAGPQAAKHLLQFQRQLAALRKRRPELSSAVVHSKCKSRFFGTELHEPDWESAEPQLAVMFTSSDIRSPGGVYCAFNPSSSSATFNLPPPPAGTKWWQLLDTRLMESQITPISSSTSLTLAPFSAVLVEATTASPPSF</sequence>
<accession>A0AAE0C6U4</accession>
<evidence type="ECO:0000313" key="1">
    <source>
        <dbReference type="EMBL" id="KAK3248969.1"/>
    </source>
</evidence>
<organism evidence="1 2">
    <name type="scientific">Cymbomonas tetramitiformis</name>
    <dbReference type="NCBI Taxonomy" id="36881"/>
    <lineage>
        <taxon>Eukaryota</taxon>
        <taxon>Viridiplantae</taxon>
        <taxon>Chlorophyta</taxon>
        <taxon>Pyramimonadophyceae</taxon>
        <taxon>Pyramimonadales</taxon>
        <taxon>Pyramimonadaceae</taxon>
        <taxon>Cymbomonas</taxon>
    </lineage>
</organism>
<dbReference type="SUPFAM" id="SSF51011">
    <property type="entry name" value="Glycosyl hydrolase domain"/>
    <property type="match status" value="1"/>
</dbReference>
<keyword evidence="2" id="KW-1185">Reference proteome</keyword>
<name>A0AAE0C6U4_9CHLO</name>
<evidence type="ECO:0000313" key="2">
    <source>
        <dbReference type="Proteomes" id="UP001190700"/>
    </source>
</evidence>
<reference evidence="1 2" key="1">
    <citation type="journal article" date="2015" name="Genome Biol. Evol.">
        <title>Comparative Genomics of a Bacterivorous Green Alga Reveals Evolutionary Causalities and Consequences of Phago-Mixotrophic Mode of Nutrition.</title>
        <authorList>
            <person name="Burns J.A."/>
            <person name="Paasch A."/>
            <person name="Narechania A."/>
            <person name="Kim E."/>
        </authorList>
    </citation>
    <scope>NUCLEOTIDE SEQUENCE [LARGE SCALE GENOMIC DNA]</scope>
    <source>
        <strain evidence="1 2">PLY_AMNH</strain>
    </source>
</reference>
<gene>
    <name evidence="1" type="ORF">CYMTET_41590</name>
</gene>
<dbReference type="SUPFAM" id="SSF51445">
    <property type="entry name" value="(Trans)glycosidases"/>
    <property type="match status" value="1"/>
</dbReference>
<dbReference type="PANTHER" id="PTHR43002">
    <property type="entry name" value="GLYCOGEN DEBRANCHING ENZYME"/>
    <property type="match status" value="1"/>
</dbReference>
<dbReference type="InterPro" id="IPR013780">
    <property type="entry name" value="Glyco_hydro_b"/>
</dbReference>
<dbReference type="EMBL" id="LGRX02027659">
    <property type="protein sequence ID" value="KAK3248969.1"/>
    <property type="molecule type" value="Genomic_DNA"/>
</dbReference>
<dbReference type="Proteomes" id="UP001190700">
    <property type="component" value="Unassembled WGS sequence"/>
</dbReference>
<proteinExistence type="predicted"/>
<dbReference type="InterPro" id="IPR017853">
    <property type="entry name" value="GH"/>
</dbReference>
<protein>
    <submittedName>
        <fullName evidence="1">[4Fe-4S] proteins maturation</fullName>
    </submittedName>
</protein>